<dbReference type="InParanoid" id="A0A3N4L865"/>
<sequence length="425" mass="47228">MASPEIQKQLADIESSSTSQGDKGSAFTSLLNSIIASSAPEQLTANLTIFIDTILSDNVGIVTSRPVLAEYVNAISKLPSAEIKKEVYEYTLEKIRPKIVSFEEQDCNIREALATIYEAEEEHGEAAKVLQGIQLNPHQRQITDEFRLQIYIRIMRNLLEDDESISADIWLNRATLLIHKSEDPQLNLMFQMCQARILDAKRQFLNACSKYHQLSFSPIVAESDRMQCLSAAMTCAILAPAGPLRSRSLATLYKDERSPQLPQDYALLEKMYMDRLLSQKEVDEFASRLKPHQVATQSDGTTVLSKAVIEHNLLAASRLYNNIGVGELGVLLGLSGEKAEEYAARMIEQKRMSGQIDQIDGLIYFDSISGAAKEGGAAVGSAEKPVGRQIRRWDENVSALAQEVENITSMLQNEYPDFVAAHLVT</sequence>
<comment type="similarity">
    <text evidence="3">Belongs to the CSN4 family.</text>
</comment>
<evidence type="ECO:0000256" key="7">
    <source>
        <dbReference type="ARBA" id="ARBA00023242"/>
    </source>
</evidence>
<dbReference type="SUPFAM" id="SSF46785">
    <property type="entry name" value="Winged helix' DNA-binding domain"/>
    <property type="match status" value="1"/>
</dbReference>
<dbReference type="Pfam" id="PF01399">
    <property type="entry name" value="PCI"/>
    <property type="match status" value="1"/>
</dbReference>
<evidence type="ECO:0000256" key="2">
    <source>
        <dbReference type="ARBA" id="ARBA00004496"/>
    </source>
</evidence>
<dbReference type="InterPro" id="IPR040134">
    <property type="entry name" value="PSMD12/CSN4"/>
</dbReference>
<reference evidence="10 11" key="1">
    <citation type="journal article" date="2018" name="Nat. Ecol. Evol.">
        <title>Pezizomycetes genomes reveal the molecular basis of ectomycorrhizal truffle lifestyle.</title>
        <authorList>
            <person name="Murat C."/>
            <person name="Payen T."/>
            <person name="Noel B."/>
            <person name="Kuo A."/>
            <person name="Morin E."/>
            <person name="Chen J."/>
            <person name="Kohler A."/>
            <person name="Krizsan K."/>
            <person name="Balestrini R."/>
            <person name="Da Silva C."/>
            <person name="Montanini B."/>
            <person name="Hainaut M."/>
            <person name="Levati E."/>
            <person name="Barry K.W."/>
            <person name="Belfiori B."/>
            <person name="Cichocki N."/>
            <person name="Clum A."/>
            <person name="Dockter R.B."/>
            <person name="Fauchery L."/>
            <person name="Guy J."/>
            <person name="Iotti M."/>
            <person name="Le Tacon F."/>
            <person name="Lindquist E.A."/>
            <person name="Lipzen A."/>
            <person name="Malagnac F."/>
            <person name="Mello A."/>
            <person name="Molinier V."/>
            <person name="Miyauchi S."/>
            <person name="Poulain J."/>
            <person name="Riccioni C."/>
            <person name="Rubini A."/>
            <person name="Sitrit Y."/>
            <person name="Splivallo R."/>
            <person name="Traeger S."/>
            <person name="Wang M."/>
            <person name="Zifcakova L."/>
            <person name="Wipf D."/>
            <person name="Zambonelli A."/>
            <person name="Paolocci F."/>
            <person name="Nowrousian M."/>
            <person name="Ottonello S."/>
            <person name="Baldrian P."/>
            <person name="Spatafora J.W."/>
            <person name="Henrissat B."/>
            <person name="Nagy L.G."/>
            <person name="Aury J.M."/>
            <person name="Wincker P."/>
            <person name="Grigoriev I.V."/>
            <person name="Bonfante P."/>
            <person name="Martin F.M."/>
        </authorList>
    </citation>
    <scope>NUCLEOTIDE SEQUENCE [LARGE SCALE GENOMIC DNA]</scope>
    <source>
        <strain evidence="10 11">CCBAS932</strain>
    </source>
</reference>
<dbReference type="GO" id="GO:0008180">
    <property type="term" value="C:COP9 signalosome"/>
    <property type="evidence" value="ECO:0007669"/>
    <property type="project" value="UniProtKB-KW"/>
</dbReference>
<evidence type="ECO:0000256" key="4">
    <source>
        <dbReference type="ARBA" id="ARBA00014881"/>
    </source>
</evidence>
<feature type="domain" description="PCI" evidence="9">
    <location>
        <begin position="200"/>
        <end position="370"/>
    </location>
</feature>
<dbReference type="InterPro" id="IPR036390">
    <property type="entry name" value="WH_DNA-bd_sf"/>
</dbReference>
<dbReference type="AlphaFoldDB" id="A0A3N4L865"/>
<evidence type="ECO:0000256" key="3">
    <source>
        <dbReference type="ARBA" id="ARBA00010417"/>
    </source>
</evidence>
<evidence type="ECO:0000256" key="6">
    <source>
        <dbReference type="ARBA" id="ARBA00022790"/>
    </source>
</evidence>
<dbReference type="Proteomes" id="UP000277580">
    <property type="component" value="Unassembled WGS sequence"/>
</dbReference>
<evidence type="ECO:0000313" key="10">
    <source>
        <dbReference type="EMBL" id="RPB17659.1"/>
    </source>
</evidence>
<organism evidence="10 11">
    <name type="scientific">Morchella conica CCBAS932</name>
    <dbReference type="NCBI Taxonomy" id="1392247"/>
    <lineage>
        <taxon>Eukaryota</taxon>
        <taxon>Fungi</taxon>
        <taxon>Dikarya</taxon>
        <taxon>Ascomycota</taxon>
        <taxon>Pezizomycotina</taxon>
        <taxon>Pezizomycetes</taxon>
        <taxon>Pezizales</taxon>
        <taxon>Morchellaceae</taxon>
        <taxon>Morchella</taxon>
    </lineage>
</organism>
<evidence type="ECO:0000259" key="9">
    <source>
        <dbReference type="PROSITE" id="PS50250"/>
    </source>
</evidence>
<comment type="subcellular location">
    <subcellularLocation>
        <location evidence="2">Cytoplasm</location>
    </subcellularLocation>
    <subcellularLocation>
        <location evidence="1">Nucleus</location>
    </subcellularLocation>
</comment>
<dbReference type="Gene3D" id="1.10.10.10">
    <property type="entry name" value="Winged helix-like DNA-binding domain superfamily/Winged helix DNA-binding domain"/>
    <property type="match status" value="1"/>
</dbReference>
<keyword evidence="7" id="KW-0539">Nucleus</keyword>
<accession>A0A3N4L865</accession>
<keyword evidence="11" id="KW-1185">Reference proteome</keyword>
<evidence type="ECO:0000256" key="5">
    <source>
        <dbReference type="ARBA" id="ARBA00022490"/>
    </source>
</evidence>
<dbReference type="InterPro" id="IPR036388">
    <property type="entry name" value="WH-like_DNA-bd_sf"/>
</dbReference>
<dbReference type="PANTHER" id="PTHR10855">
    <property type="entry name" value="26S PROTEASOME NON-ATPASE REGULATORY SUBUNIT 12/COP9 SIGNALOSOME COMPLEX SUBUNIT 4"/>
    <property type="match status" value="1"/>
</dbReference>
<proteinExistence type="inferred from homology"/>
<evidence type="ECO:0000256" key="1">
    <source>
        <dbReference type="ARBA" id="ARBA00004123"/>
    </source>
</evidence>
<gene>
    <name evidence="10" type="ORF">P167DRAFT_601463</name>
</gene>
<dbReference type="EMBL" id="ML119105">
    <property type="protein sequence ID" value="RPB17659.1"/>
    <property type="molecule type" value="Genomic_DNA"/>
</dbReference>
<dbReference type="InterPro" id="IPR054559">
    <property type="entry name" value="PSMD12-CSN4-like_N"/>
</dbReference>
<protein>
    <recommendedName>
        <fullName evidence="4">COP9 signalosome complex subunit 4</fullName>
    </recommendedName>
</protein>
<evidence type="ECO:0000256" key="8">
    <source>
        <dbReference type="SAM" id="MobiDB-lite"/>
    </source>
</evidence>
<evidence type="ECO:0000313" key="11">
    <source>
        <dbReference type="Proteomes" id="UP000277580"/>
    </source>
</evidence>
<dbReference type="PROSITE" id="PS50250">
    <property type="entry name" value="PCI"/>
    <property type="match status" value="1"/>
</dbReference>
<dbReference type="PANTHER" id="PTHR10855:SF2">
    <property type="entry name" value="COP9 SIGNALOSOME COMPLEX SUBUNIT 4"/>
    <property type="match status" value="1"/>
</dbReference>
<dbReference type="SMART" id="SM00088">
    <property type="entry name" value="PINT"/>
    <property type="match status" value="1"/>
</dbReference>
<dbReference type="InterPro" id="IPR000717">
    <property type="entry name" value="PCI_dom"/>
</dbReference>
<keyword evidence="6" id="KW-0736">Signalosome</keyword>
<dbReference type="GO" id="GO:0005829">
    <property type="term" value="C:cytosol"/>
    <property type="evidence" value="ECO:0007669"/>
    <property type="project" value="TreeGrafter"/>
</dbReference>
<name>A0A3N4L865_9PEZI</name>
<feature type="region of interest" description="Disordered" evidence="8">
    <location>
        <begin position="1"/>
        <end position="21"/>
    </location>
</feature>
<dbReference type="Pfam" id="PF22241">
    <property type="entry name" value="PSMD12-CSN4_N"/>
    <property type="match status" value="1"/>
</dbReference>
<dbReference type="STRING" id="1392247.A0A3N4L865"/>
<keyword evidence="5" id="KW-0963">Cytoplasm</keyword>
<dbReference type="OrthoDB" id="295656at2759"/>